<protein>
    <submittedName>
        <fullName evidence="1">Uncharacterized protein</fullName>
    </submittedName>
</protein>
<dbReference type="Proteomes" id="UP000499080">
    <property type="component" value="Unassembled WGS sequence"/>
</dbReference>
<dbReference type="EMBL" id="BGPR01100818">
    <property type="protein sequence ID" value="GBM57500.1"/>
    <property type="molecule type" value="Genomic_DNA"/>
</dbReference>
<dbReference type="EMBL" id="BGPR01100826">
    <property type="protein sequence ID" value="GBM57530.1"/>
    <property type="molecule type" value="Genomic_DNA"/>
</dbReference>
<dbReference type="EMBL" id="BGPR01100824">
    <property type="protein sequence ID" value="GBM57521.1"/>
    <property type="molecule type" value="Genomic_DNA"/>
</dbReference>
<gene>
    <name evidence="3" type="ORF">AVEN_140063_1</name>
    <name evidence="4" type="ORF">AVEN_182949_1</name>
    <name evidence="1" type="ORF">AVEN_1857_1</name>
    <name evidence="2" type="ORF">AVEN_45479_1</name>
</gene>
<accession>A0A4Y2GX41</accession>
<evidence type="ECO:0000313" key="1">
    <source>
        <dbReference type="EMBL" id="GBM57481.1"/>
    </source>
</evidence>
<comment type="caution">
    <text evidence="1">The sequence shown here is derived from an EMBL/GenBank/DDBJ whole genome shotgun (WGS) entry which is preliminary data.</text>
</comment>
<keyword evidence="5" id="KW-1185">Reference proteome</keyword>
<evidence type="ECO:0000313" key="3">
    <source>
        <dbReference type="EMBL" id="GBM57521.1"/>
    </source>
</evidence>
<proteinExistence type="predicted"/>
<evidence type="ECO:0000313" key="5">
    <source>
        <dbReference type="Proteomes" id="UP000499080"/>
    </source>
</evidence>
<sequence length="108" mass="12490">MGVGKQVPKGAFFAEDETLPFAELLLFLGKDAAIFEIGEGRYATYVRNWKWQYHISDKILPGVINKTVWNRIREHLSLVRLISGRWSLWQMTRSCIPPTSGQKRARLQ</sequence>
<evidence type="ECO:0000313" key="4">
    <source>
        <dbReference type="EMBL" id="GBM57530.1"/>
    </source>
</evidence>
<dbReference type="AlphaFoldDB" id="A0A4Y2GX41"/>
<reference evidence="1 5" key="1">
    <citation type="journal article" date="2019" name="Sci. Rep.">
        <title>Orb-weaving spider Araneus ventricosus genome elucidates the spidroin gene catalogue.</title>
        <authorList>
            <person name="Kono N."/>
            <person name="Nakamura H."/>
            <person name="Ohtoshi R."/>
            <person name="Moran D.A.P."/>
            <person name="Shinohara A."/>
            <person name="Yoshida Y."/>
            <person name="Fujiwara M."/>
            <person name="Mori M."/>
            <person name="Tomita M."/>
            <person name="Arakawa K."/>
        </authorList>
    </citation>
    <scope>NUCLEOTIDE SEQUENCE [LARGE SCALE GENOMIC DNA]</scope>
</reference>
<dbReference type="EMBL" id="BGPR01100812">
    <property type="protein sequence ID" value="GBM57481.1"/>
    <property type="molecule type" value="Genomic_DNA"/>
</dbReference>
<name>A0A4Y2GX41_ARAVE</name>
<evidence type="ECO:0000313" key="2">
    <source>
        <dbReference type="EMBL" id="GBM57500.1"/>
    </source>
</evidence>
<organism evidence="1 5">
    <name type="scientific">Araneus ventricosus</name>
    <name type="common">Orbweaver spider</name>
    <name type="synonym">Epeira ventricosa</name>
    <dbReference type="NCBI Taxonomy" id="182803"/>
    <lineage>
        <taxon>Eukaryota</taxon>
        <taxon>Metazoa</taxon>
        <taxon>Ecdysozoa</taxon>
        <taxon>Arthropoda</taxon>
        <taxon>Chelicerata</taxon>
        <taxon>Arachnida</taxon>
        <taxon>Araneae</taxon>
        <taxon>Araneomorphae</taxon>
        <taxon>Entelegynae</taxon>
        <taxon>Araneoidea</taxon>
        <taxon>Araneidae</taxon>
        <taxon>Araneus</taxon>
    </lineage>
</organism>